<evidence type="ECO:0000259" key="1">
    <source>
        <dbReference type="Pfam" id="PF00144"/>
    </source>
</evidence>
<dbReference type="PANTHER" id="PTHR43283:SF7">
    <property type="entry name" value="BETA-LACTAMASE-RELATED DOMAIN-CONTAINING PROTEIN"/>
    <property type="match status" value="1"/>
</dbReference>
<dbReference type="PANTHER" id="PTHR43283">
    <property type="entry name" value="BETA-LACTAMASE-RELATED"/>
    <property type="match status" value="1"/>
</dbReference>
<keyword evidence="3" id="KW-1185">Reference proteome</keyword>
<feature type="domain" description="Beta-lactamase-related" evidence="1">
    <location>
        <begin position="89"/>
        <end position="339"/>
    </location>
</feature>
<evidence type="ECO:0000313" key="3">
    <source>
        <dbReference type="Proteomes" id="UP000566324"/>
    </source>
</evidence>
<dbReference type="InterPro" id="IPR006311">
    <property type="entry name" value="TAT_signal"/>
</dbReference>
<organism evidence="2 3">
    <name type="scientific">Sphingosinicella soli</name>
    <dbReference type="NCBI Taxonomy" id="333708"/>
    <lineage>
        <taxon>Bacteria</taxon>
        <taxon>Pseudomonadati</taxon>
        <taxon>Pseudomonadota</taxon>
        <taxon>Alphaproteobacteria</taxon>
        <taxon>Sphingomonadales</taxon>
        <taxon>Sphingosinicellaceae</taxon>
        <taxon>Sphingosinicella</taxon>
    </lineage>
</organism>
<dbReference type="Gene3D" id="3.40.710.10">
    <property type="entry name" value="DD-peptidase/beta-lactamase superfamily"/>
    <property type="match status" value="1"/>
</dbReference>
<dbReference type="EMBL" id="JACHNZ010000016">
    <property type="protein sequence ID" value="MBB4632073.1"/>
    <property type="molecule type" value="Genomic_DNA"/>
</dbReference>
<gene>
    <name evidence="2" type="ORF">GGQ98_001690</name>
</gene>
<dbReference type="InterPro" id="IPR050789">
    <property type="entry name" value="Diverse_Enzym_Activities"/>
</dbReference>
<dbReference type="InterPro" id="IPR001466">
    <property type="entry name" value="Beta-lactam-related"/>
</dbReference>
<comment type="caution">
    <text evidence="2">The sequence shown here is derived from an EMBL/GenBank/DDBJ whole genome shotgun (WGS) entry which is preliminary data.</text>
</comment>
<dbReference type="Proteomes" id="UP000566324">
    <property type="component" value="Unassembled WGS sequence"/>
</dbReference>
<sequence>MKTAGSHAALSRRSFAGLSLGAAGLFAFPGLAACARVSGADVSGPGVSAPAVSPIDGLPRARPEAHGVDPQAIIAFLDEVRGARLELHSFMLSRGGDVIGEGWWAPYRADRPHMMHSLTKSVAVSGVAIAMQEGLFGIDDKVISFFPDELPPTVSENLAAMTVRDLLTMRTGHAEEISGSVWRQIKTSWVAEFFKVPVVHTPGTRFVYSSAASFMLSAIVTKLTGQTLRDYMEPRFFQPLGITGLSWDVGPGGINPGGNGLSFKTADALKLGMLHAQKGRWNGRQILSPDWVEAVSKPQVAEGEYSYQWWIGANNTYSAVGLFTQMAIVFPDHDAVLAVTGAIRKSEMLTPIVDRHFPAAFGAASLPRSESRYAALAERTGALTLLPALSGPASPVAARISGKRFRASENAEGIESFGFAFEGDRCRFTMRDARGAHSINVGIGRWIEGATSMTGNKLHHQYQPDSMLVVAGGRWTAPGTFEMIWQFAETAFRDTVVCRFEGDAMTFDRSVNVNSAAMSLPTVRSTLG</sequence>
<name>A0A7W7B2V0_9SPHN</name>
<accession>A0A7W7B2V0</accession>
<dbReference type="InterPro" id="IPR012338">
    <property type="entry name" value="Beta-lactam/transpept-like"/>
</dbReference>
<dbReference type="SUPFAM" id="SSF56601">
    <property type="entry name" value="beta-lactamase/transpeptidase-like"/>
    <property type="match status" value="1"/>
</dbReference>
<proteinExistence type="predicted"/>
<protein>
    <submittedName>
        <fullName evidence="2">CubicO group peptidase (Beta-lactamase class C family)</fullName>
    </submittedName>
</protein>
<dbReference type="AlphaFoldDB" id="A0A7W7B2V0"/>
<dbReference type="PROSITE" id="PS51257">
    <property type="entry name" value="PROKAR_LIPOPROTEIN"/>
    <property type="match status" value="1"/>
</dbReference>
<evidence type="ECO:0000313" key="2">
    <source>
        <dbReference type="EMBL" id="MBB4632073.1"/>
    </source>
</evidence>
<reference evidence="2 3" key="1">
    <citation type="submission" date="2020-08" db="EMBL/GenBank/DDBJ databases">
        <title>Genomic Encyclopedia of Type Strains, Phase IV (KMG-IV): sequencing the most valuable type-strain genomes for metagenomic binning, comparative biology and taxonomic classification.</title>
        <authorList>
            <person name="Goeker M."/>
        </authorList>
    </citation>
    <scope>NUCLEOTIDE SEQUENCE [LARGE SCALE GENOMIC DNA]</scope>
    <source>
        <strain evidence="2 3">DSM 17328</strain>
    </source>
</reference>
<dbReference type="PROSITE" id="PS51318">
    <property type="entry name" value="TAT"/>
    <property type="match status" value="1"/>
</dbReference>
<dbReference type="Pfam" id="PF00144">
    <property type="entry name" value="Beta-lactamase"/>
    <property type="match status" value="1"/>
</dbReference>
<dbReference type="RefSeq" id="WP_184067924.1">
    <property type="nucleotide sequence ID" value="NZ_JACHNZ010000016.1"/>
</dbReference>